<feature type="compositionally biased region" description="Basic and acidic residues" evidence="1">
    <location>
        <begin position="177"/>
        <end position="196"/>
    </location>
</feature>
<dbReference type="Proteomes" id="UP000016931">
    <property type="component" value="Unassembled WGS sequence"/>
</dbReference>
<feature type="compositionally biased region" description="Low complexity" evidence="1">
    <location>
        <begin position="28"/>
        <end position="49"/>
    </location>
</feature>
<protein>
    <submittedName>
        <fullName evidence="2">Uncharacterized protein</fullName>
    </submittedName>
</protein>
<dbReference type="RefSeq" id="XP_016760732.1">
    <property type="nucleotide sequence ID" value="XM_016902008.1"/>
</dbReference>
<evidence type="ECO:0000313" key="3">
    <source>
        <dbReference type="Proteomes" id="UP000016931"/>
    </source>
</evidence>
<name>M3BX24_SPHMS</name>
<dbReference type="GeneID" id="27899145"/>
<dbReference type="STRING" id="692275.M3BX24"/>
<accession>M3BX24</accession>
<proteinExistence type="predicted"/>
<dbReference type="OMA" id="FQWAKDW"/>
<dbReference type="EMBL" id="KB456264">
    <property type="protein sequence ID" value="EMF12611.1"/>
    <property type="molecule type" value="Genomic_DNA"/>
</dbReference>
<keyword evidence="3" id="KW-1185">Reference proteome</keyword>
<evidence type="ECO:0000256" key="1">
    <source>
        <dbReference type="SAM" id="MobiDB-lite"/>
    </source>
</evidence>
<dbReference type="AlphaFoldDB" id="M3BX24"/>
<sequence length="196" mass="19480">MAADGPVGGTGYGSGAKKTAVQPSSAVKKTANGTSKTTATAASAVNGAAKKSLPSMPKALPAAGMPSKPPPATTKRVLPAKKSIPAAATATNPPSKPAPGKGTPPNARTTLPRPPISTSRSERTADGKVKVSVMSRPYPVKATPASNGPVRPASAAGSASSRPLPARAPVSTGQSPRRGDGKIRISPESRPRSVKV</sequence>
<gene>
    <name evidence="2" type="ORF">SEPMUDRAFT_125756</name>
</gene>
<dbReference type="OrthoDB" id="3649215at2759"/>
<organism evidence="2 3">
    <name type="scientific">Sphaerulina musiva (strain SO2202)</name>
    <name type="common">Poplar stem canker fungus</name>
    <name type="synonym">Septoria musiva</name>
    <dbReference type="NCBI Taxonomy" id="692275"/>
    <lineage>
        <taxon>Eukaryota</taxon>
        <taxon>Fungi</taxon>
        <taxon>Dikarya</taxon>
        <taxon>Ascomycota</taxon>
        <taxon>Pezizomycotina</taxon>
        <taxon>Dothideomycetes</taxon>
        <taxon>Dothideomycetidae</taxon>
        <taxon>Mycosphaerellales</taxon>
        <taxon>Mycosphaerellaceae</taxon>
        <taxon>Sphaerulina</taxon>
    </lineage>
</organism>
<feature type="compositionally biased region" description="Basic and acidic residues" evidence="1">
    <location>
        <begin position="120"/>
        <end position="129"/>
    </location>
</feature>
<reference evidence="2 3" key="1">
    <citation type="journal article" date="2012" name="PLoS Pathog.">
        <title>Diverse lifestyles and strategies of plant pathogenesis encoded in the genomes of eighteen Dothideomycetes fungi.</title>
        <authorList>
            <person name="Ohm R.A."/>
            <person name="Feau N."/>
            <person name="Henrissat B."/>
            <person name="Schoch C.L."/>
            <person name="Horwitz B.A."/>
            <person name="Barry K.W."/>
            <person name="Condon B.J."/>
            <person name="Copeland A.C."/>
            <person name="Dhillon B."/>
            <person name="Glaser F."/>
            <person name="Hesse C.N."/>
            <person name="Kosti I."/>
            <person name="LaButti K."/>
            <person name="Lindquist E.A."/>
            <person name="Lucas S."/>
            <person name="Salamov A.A."/>
            <person name="Bradshaw R.E."/>
            <person name="Ciuffetti L."/>
            <person name="Hamelin R.C."/>
            <person name="Kema G.H.J."/>
            <person name="Lawrence C."/>
            <person name="Scott J.A."/>
            <person name="Spatafora J.W."/>
            <person name="Turgeon B.G."/>
            <person name="de Wit P.J.G.M."/>
            <person name="Zhong S."/>
            <person name="Goodwin S.B."/>
            <person name="Grigoriev I.V."/>
        </authorList>
    </citation>
    <scope>NUCLEOTIDE SEQUENCE [LARGE SCALE GENOMIC DNA]</scope>
    <source>
        <strain evidence="2 3">SO2202</strain>
    </source>
</reference>
<evidence type="ECO:0000313" key="2">
    <source>
        <dbReference type="EMBL" id="EMF12611.1"/>
    </source>
</evidence>
<feature type="region of interest" description="Disordered" evidence="1">
    <location>
        <begin position="1"/>
        <end position="196"/>
    </location>
</feature>
<feature type="compositionally biased region" description="Low complexity" evidence="1">
    <location>
        <begin position="148"/>
        <end position="171"/>
    </location>
</feature>
<feature type="compositionally biased region" description="Gly residues" evidence="1">
    <location>
        <begin position="1"/>
        <end position="14"/>
    </location>
</feature>
<dbReference type="HOGENOM" id="CLU_1391005_0_0_1"/>